<dbReference type="SUPFAM" id="SSF56112">
    <property type="entry name" value="Protein kinase-like (PK-like)"/>
    <property type="match status" value="1"/>
</dbReference>
<dbReference type="SMART" id="SM00587">
    <property type="entry name" value="CHK"/>
    <property type="match status" value="1"/>
</dbReference>
<organism evidence="2 3">
    <name type="scientific">Pieris macdunnoughi</name>
    <dbReference type="NCBI Taxonomy" id="345717"/>
    <lineage>
        <taxon>Eukaryota</taxon>
        <taxon>Metazoa</taxon>
        <taxon>Ecdysozoa</taxon>
        <taxon>Arthropoda</taxon>
        <taxon>Hexapoda</taxon>
        <taxon>Insecta</taxon>
        <taxon>Pterygota</taxon>
        <taxon>Neoptera</taxon>
        <taxon>Endopterygota</taxon>
        <taxon>Lepidoptera</taxon>
        <taxon>Glossata</taxon>
        <taxon>Ditrysia</taxon>
        <taxon>Papilionoidea</taxon>
        <taxon>Pieridae</taxon>
        <taxon>Pierinae</taxon>
        <taxon>Pieris</taxon>
    </lineage>
</organism>
<dbReference type="InterPro" id="IPR004119">
    <property type="entry name" value="EcKL"/>
</dbReference>
<dbReference type="AlphaFoldDB" id="A0A821WR91"/>
<dbReference type="InterPro" id="IPR011009">
    <property type="entry name" value="Kinase-like_dom_sf"/>
</dbReference>
<evidence type="ECO:0000313" key="3">
    <source>
        <dbReference type="Proteomes" id="UP000663880"/>
    </source>
</evidence>
<evidence type="ECO:0000313" key="2">
    <source>
        <dbReference type="EMBL" id="CAF4931906.1"/>
    </source>
</evidence>
<comment type="caution">
    <text evidence="2">The sequence shown here is derived from an EMBL/GenBank/DDBJ whole genome shotgun (WGS) entry which is preliminary data.</text>
</comment>
<dbReference type="Pfam" id="PF02958">
    <property type="entry name" value="EcKL"/>
    <property type="match status" value="1"/>
</dbReference>
<dbReference type="InterPro" id="IPR015897">
    <property type="entry name" value="CHK_kinase-like"/>
</dbReference>
<reference evidence="2" key="1">
    <citation type="submission" date="2021-02" db="EMBL/GenBank/DDBJ databases">
        <authorList>
            <person name="Steward A R."/>
        </authorList>
    </citation>
    <scope>NUCLEOTIDE SEQUENCE</scope>
</reference>
<dbReference type="Proteomes" id="UP000663880">
    <property type="component" value="Unassembled WGS sequence"/>
</dbReference>
<dbReference type="PANTHER" id="PTHR11012">
    <property type="entry name" value="PROTEIN KINASE-LIKE DOMAIN-CONTAINING"/>
    <property type="match status" value="1"/>
</dbReference>
<sequence>MEALKCKSVESILTERDIKSIVHRAASHEWTILGYDIKVAGQGLSGFLGDHFRLTVHLESGDFTKKLHLFAKFLPLLNKPKAEFIGEYNFFKRENLLYKLFEEIGVANELKPWCPKAWIHTDSLIVMPDLSIEGYKSISHHECLDLQHVAVVVSSLARFHASFACFEAKRDIIHHQRNSFYKDHISVLKESPHFDAPWTASWLRAAAKLSFNLIQAFSNKIQKNIDDLEEKLTHLFFKACEDLEPSKDSLNVIIHRDLWINNILFRYEQGHPSEAVLLDFQCVRYAPPALDLMIFLYLTTSKEFRRAHEKEIFNQYYTVFTQHLDDTVKSKLKDYNYGRWDFFNWCERARMFAMVQAMAIFPFTLMSPSLAQKTFDNPDTFTKLMDEDRSEPVLAFARECTVYRERQLQVSEEFVERYILKPL</sequence>
<name>A0A821WR91_9NEOP</name>
<accession>A0A821WR91</accession>
<proteinExistence type="predicted"/>
<dbReference type="PANTHER" id="PTHR11012:SF48">
    <property type="entry name" value="CHK KINASE-LIKE DOMAIN-CONTAINING PROTEIN-RELATED"/>
    <property type="match status" value="1"/>
</dbReference>
<evidence type="ECO:0000259" key="1">
    <source>
        <dbReference type="SMART" id="SM00587"/>
    </source>
</evidence>
<dbReference type="OrthoDB" id="7419139at2759"/>
<gene>
    <name evidence="2" type="ORF">PMACD_LOCUS13930</name>
</gene>
<feature type="domain" description="CHK kinase-like" evidence="1">
    <location>
        <begin position="125"/>
        <end position="326"/>
    </location>
</feature>
<protein>
    <recommendedName>
        <fullName evidence="1">CHK kinase-like domain-containing protein</fullName>
    </recommendedName>
</protein>
<dbReference type="EMBL" id="CAJOBZ010000063">
    <property type="protein sequence ID" value="CAF4931906.1"/>
    <property type="molecule type" value="Genomic_DNA"/>
</dbReference>
<keyword evidence="3" id="KW-1185">Reference proteome</keyword>
<dbReference type="Gene3D" id="3.90.1200.10">
    <property type="match status" value="1"/>
</dbReference>